<dbReference type="PROSITE" id="PS50994">
    <property type="entry name" value="INTEGRASE"/>
    <property type="match status" value="1"/>
</dbReference>
<dbReference type="Gene3D" id="4.10.60.10">
    <property type="entry name" value="Zinc finger, CCHC-type"/>
    <property type="match status" value="1"/>
</dbReference>
<dbReference type="InterPro" id="IPR001995">
    <property type="entry name" value="Peptidase_A2_cat"/>
</dbReference>
<dbReference type="PROSITE" id="PS50175">
    <property type="entry name" value="ASP_PROT_RETROV"/>
    <property type="match status" value="1"/>
</dbReference>
<dbReference type="InterPro" id="IPR001878">
    <property type="entry name" value="Znf_CCHC"/>
</dbReference>
<dbReference type="EMBL" id="AJWK01014964">
    <property type="status" value="NOT_ANNOTATED_CDS"/>
    <property type="molecule type" value="Genomic_DNA"/>
</dbReference>
<keyword evidence="9" id="KW-1185">Reference proteome</keyword>
<dbReference type="InterPro" id="IPR021109">
    <property type="entry name" value="Peptidase_aspartic_dom_sf"/>
</dbReference>
<dbReference type="EnsemblMetazoa" id="LLOJ004786-RA">
    <property type="protein sequence ID" value="LLOJ004786-PA"/>
    <property type="gene ID" value="LLOJ004786"/>
</dbReference>
<dbReference type="EMBL" id="AJWK01014963">
    <property type="status" value="NOT_ANNOTATED_CDS"/>
    <property type="molecule type" value="Genomic_DNA"/>
</dbReference>
<dbReference type="PANTHER" id="PTHR37984">
    <property type="entry name" value="PROTEIN CBG26694"/>
    <property type="match status" value="1"/>
</dbReference>
<dbReference type="InterPro" id="IPR050951">
    <property type="entry name" value="Retrovirus_Pol_polyprotein"/>
</dbReference>
<reference evidence="9" key="1">
    <citation type="submission" date="2012-05" db="EMBL/GenBank/DDBJ databases">
        <title>Whole Genome Assembly of Lutzomyia longipalpis.</title>
        <authorList>
            <person name="Richards S."/>
            <person name="Qu C."/>
            <person name="Dillon R."/>
            <person name="Worley K."/>
            <person name="Scherer S."/>
            <person name="Batterton M."/>
            <person name="Taylor A."/>
            <person name="Hawes A."/>
            <person name="Hernandez B."/>
            <person name="Kovar C."/>
            <person name="Mandapat C."/>
            <person name="Pham C."/>
            <person name="Qu C."/>
            <person name="Jing C."/>
            <person name="Bess C."/>
            <person name="Bandaranaike D."/>
            <person name="Ngo D."/>
            <person name="Ongeri F."/>
            <person name="Arias F."/>
            <person name="Lara F."/>
            <person name="Weissenberger G."/>
            <person name="Kamau G."/>
            <person name="Han H."/>
            <person name="Shen H."/>
            <person name="Dinh H."/>
            <person name="Khalil I."/>
            <person name="Jones J."/>
            <person name="Shafer J."/>
            <person name="Jayaseelan J."/>
            <person name="Quiroz J."/>
            <person name="Blankenburg K."/>
            <person name="Nguyen L."/>
            <person name="Jackson L."/>
            <person name="Francisco L."/>
            <person name="Tang L.-Y."/>
            <person name="Pu L.-L."/>
            <person name="Perales L."/>
            <person name="Lorensuhewa L."/>
            <person name="Munidasa M."/>
            <person name="Coyle M."/>
            <person name="Taylor M."/>
            <person name="Puazo M."/>
            <person name="Firestine M."/>
            <person name="Scheel M."/>
            <person name="Javaid M."/>
            <person name="Wang M."/>
            <person name="Li M."/>
            <person name="Tabassum N."/>
            <person name="Saada N."/>
            <person name="Osuji N."/>
            <person name="Aqrawi P."/>
            <person name="Fu Q."/>
            <person name="Thornton R."/>
            <person name="Raj R."/>
            <person name="Goodspeed R."/>
            <person name="Mata R."/>
            <person name="Najjar R."/>
            <person name="Gubbala S."/>
            <person name="Lee S."/>
            <person name="Denson S."/>
            <person name="Patil S."/>
            <person name="Macmil S."/>
            <person name="Qi S."/>
            <person name="Matskevitch T."/>
            <person name="Palculict T."/>
            <person name="Mathew T."/>
            <person name="Vee V."/>
            <person name="Velamala V."/>
            <person name="Korchina V."/>
            <person name="Cai W."/>
            <person name="Liu W."/>
            <person name="Dai W."/>
            <person name="Zou X."/>
            <person name="Zhu Y."/>
            <person name="Zhang Y."/>
            <person name="Wu Y.-Q."/>
            <person name="Xin Y."/>
            <person name="Nazarath L."/>
            <person name="Kovar C."/>
            <person name="Han Y."/>
            <person name="Muzny D."/>
            <person name="Gibbs R."/>
        </authorList>
    </citation>
    <scope>NUCLEOTIDE SEQUENCE [LARGE SCALE GENOMIC DNA]</scope>
    <source>
        <strain evidence="9">Jacobina</strain>
    </source>
</reference>
<dbReference type="PROSITE" id="PS50158">
    <property type="entry name" value="ZF_CCHC"/>
    <property type="match status" value="1"/>
</dbReference>
<evidence type="ECO:0000259" key="4">
    <source>
        <dbReference type="PROSITE" id="PS50158"/>
    </source>
</evidence>
<dbReference type="Pfam" id="PF00665">
    <property type="entry name" value="rve"/>
    <property type="match status" value="1"/>
</dbReference>
<dbReference type="VEuPathDB" id="VectorBase:LLOJ004786"/>
<dbReference type="GO" id="GO:0004190">
    <property type="term" value="F:aspartic-type endopeptidase activity"/>
    <property type="evidence" value="ECO:0007669"/>
    <property type="project" value="InterPro"/>
</dbReference>
<dbReference type="GO" id="GO:0008270">
    <property type="term" value="F:zinc ion binding"/>
    <property type="evidence" value="ECO:0007669"/>
    <property type="project" value="UniProtKB-KW"/>
</dbReference>
<dbReference type="Pfam" id="PF17921">
    <property type="entry name" value="Integrase_H2C2"/>
    <property type="match status" value="1"/>
</dbReference>
<dbReference type="InterPro" id="IPR036397">
    <property type="entry name" value="RNaseH_sf"/>
</dbReference>
<dbReference type="EMBL" id="AJWK01014962">
    <property type="status" value="NOT_ANNOTATED_CDS"/>
    <property type="molecule type" value="Genomic_DNA"/>
</dbReference>
<name>A0A1B0GIL7_LUTLO</name>
<evidence type="ECO:0000313" key="9">
    <source>
        <dbReference type="Proteomes" id="UP000092461"/>
    </source>
</evidence>
<dbReference type="Pfam" id="PF13975">
    <property type="entry name" value="gag-asp_proteas"/>
    <property type="match status" value="1"/>
</dbReference>
<dbReference type="Proteomes" id="UP000092461">
    <property type="component" value="Unassembled WGS sequence"/>
</dbReference>
<dbReference type="SMART" id="SM00343">
    <property type="entry name" value="ZnF_C2HC"/>
    <property type="match status" value="2"/>
</dbReference>
<dbReference type="Gene3D" id="2.40.70.10">
    <property type="entry name" value="Acid Proteases"/>
    <property type="match status" value="1"/>
</dbReference>
<evidence type="ECO:0000313" key="7">
    <source>
        <dbReference type="EMBL" id="MBC1175926.1"/>
    </source>
</evidence>
<keyword evidence="3" id="KW-0862">Zinc</keyword>
<evidence type="ECO:0000259" key="6">
    <source>
        <dbReference type="PROSITE" id="PS50994"/>
    </source>
</evidence>
<dbReference type="SUPFAM" id="SSF53098">
    <property type="entry name" value="Ribonuclease H-like"/>
    <property type="match status" value="1"/>
</dbReference>
<organism evidence="8 9">
    <name type="scientific">Lutzomyia longipalpis</name>
    <name type="common">Sand fly</name>
    <dbReference type="NCBI Taxonomy" id="7200"/>
    <lineage>
        <taxon>Eukaryota</taxon>
        <taxon>Metazoa</taxon>
        <taxon>Ecdysozoa</taxon>
        <taxon>Arthropoda</taxon>
        <taxon>Hexapoda</taxon>
        <taxon>Insecta</taxon>
        <taxon>Pterygota</taxon>
        <taxon>Neoptera</taxon>
        <taxon>Endopterygota</taxon>
        <taxon>Diptera</taxon>
        <taxon>Nematocera</taxon>
        <taxon>Psychodoidea</taxon>
        <taxon>Psychodidae</taxon>
        <taxon>Lutzomyia</taxon>
        <taxon>Lutzomyia</taxon>
    </lineage>
</organism>
<dbReference type="InterPro" id="IPR001584">
    <property type="entry name" value="Integrase_cat-core"/>
</dbReference>
<feature type="domain" description="CCHC-type" evidence="4">
    <location>
        <begin position="239"/>
        <end position="252"/>
    </location>
</feature>
<keyword evidence="2" id="KW-0378">Hydrolase</keyword>
<dbReference type="InterPro" id="IPR012337">
    <property type="entry name" value="RNaseH-like_sf"/>
</dbReference>
<dbReference type="GO" id="GO:0006508">
    <property type="term" value="P:proteolysis"/>
    <property type="evidence" value="ECO:0007669"/>
    <property type="project" value="InterPro"/>
</dbReference>
<evidence type="ECO:0000256" key="2">
    <source>
        <dbReference type="ARBA" id="ARBA00022801"/>
    </source>
</evidence>
<proteinExistence type="predicted"/>
<dbReference type="GO" id="GO:0003676">
    <property type="term" value="F:nucleic acid binding"/>
    <property type="evidence" value="ECO:0007669"/>
    <property type="project" value="InterPro"/>
</dbReference>
<dbReference type="InterPro" id="IPR041588">
    <property type="entry name" value="Integrase_H2C2"/>
</dbReference>
<sequence length="942" mass="107269">MTTSGDELRTNKESEVMASPRVKTIESCPIGPFDPKTGSFASFQERLELWFDGQGVTDSKMKRGQLMSAVGSAVYETVKGLVLPKKVSECTYEQLVKAMEEHYETAPNEIVERYNFYRRTQKEEETVADFIAELRKLSQFCNFVDLEKALRDRLVCGIRDESTRKKLLAEKKLTFHKACDIAKGEEAAGKGAAAIVLEEGEIKALNKTKQKEKKPQQETCFRCKRQHSANDCWFKEKTCRRCGEKGHIQKACNNDTKKGKRTGKKINVVKGDESSEEEDDDVNQINTISDLWHGVWVKVNVEGSPIEMEVDSGAAYSVMSEDDWNKLKSCREIESCKMKLCTWVKKGVKIKGKVKVQVELAKRKVELPLIITKEGGKPLLGRNWFQALGIEICIPGINALAQDRITQILRKFPGIFKEGLGTHPAMVVNLELKEDAKPVFMKHRAPPVAIRERPLLGVFNPKKSIDLILSARMERWCQLLATYDYEIVYRKGKDHGNADGLSRLPLDALTEETEDGWAEISMLETEENPVQAKEVQEATKKDPMLMKVKRWVLQGWPERCPEEAIRPYFLRRGEITIEKDVLLRGTQVIIPKELRGKMVKSLHSTHLGIVNMKVLARNYMWWPKMDLDLERAVRECEICQIQRNNPPKAPVCEGNTPEKPWERLHVDFAGPHHGNNYLIVVDAKTKWLEVVRVKSQSSEAVIKALRRIFCTHGIPAEIFSDNGTAFVSKEIQKFYAANGIKGITSSPWHPASNGQAERMVQTTKKALEKFKGDVDLKLARFLMVQHLTPNQTTGKAPCELLMGRRIRNCWSRLHPEEIGRDKEKDQKEARKFKVLDKVYARSFTGDRWVKAVVVEVTGPVSYKVQLEDGSTWRRHVNQLIGRIEKVTESNMEDTEPSSQEVVKGYDDILGLPSHEEGMREPPVHQLNGKQLYFAALFRDGRI</sequence>
<dbReference type="EMBL" id="GITU01007223">
    <property type="protein sequence ID" value="MBC1175926.1"/>
    <property type="molecule type" value="Transcribed_RNA"/>
</dbReference>
<feature type="domain" description="Peptidase A2" evidence="5">
    <location>
        <begin position="306"/>
        <end position="384"/>
    </location>
</feature>
<evidence type="ECO:0000256" key="1">
    <source>
        <dbReference type="ARBA" id="ARBA00012493"/>
    </source>
</evidence>
<protein>
    <recommendedName>
        <fullName evidence="1">RNA-directed DNA polymerase</fullName>
        <ecNumber evidence="1">2.7.7.49</ecNumber>
    </recommendedName>
</protein>
<dbReference type="GO" id="GO:0003964">
    <property type="term" value="F:RNA-directed DNA polymerase activity"/>
    <property type="evidence" value="ECO:0007669"/>
    <property type="project" value="UniProtKB-EC"/>
</dbReference>
<dbReference type="EC" id="2.7.7.49" evidence="1"/>
<dbReference type="PANTHER" id="PTHR37984:SF12">
    <property type="entry name" value="RIBONUCLEASE H"/>
    <property type="match status" value="1"/>
</dbReference>
<dbReference type="Gene3D" id="1.10.340.70">
    <property type="match status" value="1"/>
</dbReference>
<evidence type="ECO:0000313" key="8">
    <source>
        <dbReference type="EnsemblMetazoa" id="LLOJ004786-PA"/>
    </source>
</evidence>
<dbReference type="VEuPathDB" id="VectorBase:LLONM1_009046"/>
<reference evidence="7" key="2">
    <citation type="journal article" date="2020" name="BMC">
        <title>Leishmania infection induces a limited differential gene expression in the sand fly midgut.</title>
        <authorList>
            <person name="Coutinho-Abreu I.V."/>
            <person name="Serafim T.D."/>
            <person name="Meneses C."/>
            <person name="Kamhawi S."/>
            <person name="Oliveira F."/>
            <person name="Valenzuela J.G."/>
        </authorList>
    </citation>
    <scope>NUCLEOTIDE SEQUENCE</scope>
    <source>
        <strain evidence="7">Jacobina</strain>
        <tissue evidence="7">Midgut</tissue>
    </source>
</reference>
<evidence type="ECO:0000256" key="3">
    <source>
        <dbReference type="PROSITE-ProRule" id="PRU00047"/>
    </source>
</evidence>
<dbReference type="AlphaFoldDB" id="A0A1B0GIL7"/>
<accession>A0A1B0GIL7</accession>
<dbReference type="FunFam" id="1.10.340.70:FF:000003">
    <property type="entry name" value="Protein CBG25708"/>
    <property type="match status" value="1"/>
</dbReference>
<feature type="domain" description="Integrase catalytic" evidence="6">
    <location>
        <begin position="656"/>
        <end position="823"/>
    </location>
</feature>
<keyword evidence="3" id="KW-0479">Metal-binding</keyword>
<dbReference type="SUPFAM" id="SSF50630">
    <property type="entry name" value="Acid proteases"/>
    <property type="match status" value="1"/>
</dbReference>
<dbReference type="Gene3D" id="3.30.420.10">
    <property type="entry name" value="Ribonuclease H-like superfamily/Ribonuclease H"/>
    <property type="match status" value="1"/>
</dbReference>
<keyword evidence="3" id="KW-0863">Zinc-finger</keyword>
<dbReference type="GO" id="GO:0015074">
    <property type="term" value="P:DNA integration"/>
    <property type="evidence" value="ECO:0007669"/>
    <property type="project" value="InterPro"/>
</dbReference>
<reference evidence="8" key="3">
    <citation type="submission" date="2020-05" db="UniProtKB">
        <authorList>
            <consortium name="EnsemblMetazoa"/>
        </authorList>
    </citation>
    <scope>IDENTIFICATION</scope>
    <source>
        <strain evidence="8">Jacobina</strain>
    </source>
</reference>
<dbReference type="VEuPathDB" id="VectorBase:LLONM1_007368"/>
<dbReference type="FunFam" id="3.30.420.10:FF:000063">
    <property type="entry name" value="Retrovirus-related Pol polyprotein from transposon 297-like Protein"/>
    <property type="match status" value="1"/>
</dbReference>
<evidence type="ECO:0000259" key="5">
    <source>
        <dbReference type="PROSITE" id="PS50175"/>
    </source>
</evidence>